<evidence type="ECO:0000256" key="8">
    <source>
        <dbReference type="ARBA" id="ARBA00023163"/>
    </source>
</evidence>
<evidence type="ECO:0000313" key="15">
    <source>
        <dbReference type="EnsemblMetazoa" id="MESCA008099-PA"/>
    </source>
</evidence>
<evidence type="ECO:0000256" key="6">
    <source>
        <dbReference type="ARBA" id="ARBA00023015"/>
    </source>
</evidence>
<sequence>PLFVRVSINNVVAFISSYELISCNSSNKDLKRDKSKPFCNVYVCDIVSPWNVFLVTRKTMPITILEWDPSGEHLLIGDTQGRLEIWGKINHLLSDWNQLHYVNLPGETIIQAEFFHSGRTMTIAFDKRDNNQYMEKFQNVKYIPSVRKFGGIAENGCLVVTSTGLLGAFLIPYNNSSSTAASAPTELLPVTETLGLVRNFVTTAAISYAKIPNRSGYFRVAVTNTEMKSDFMVHCFRVELSLVNNKLSISSKSLPAFFGTESNDQRKITKLKWMITNDFDSLIVTENLSSTCVTNMWTLTHKPITIHKYLQTAGKTDVFKHYSWTNQFQYESQANVVAVTLTKNPFDNVFVYLLMNDNTIHILRRDLKLVSTTNYSIVENIFKMEHIGKIPRIDKQLVALDITFMSHLLVTVDNLGDICTFKVPQFYTEQCSNQMQLVNYKTTLLEYCLVTGYDASDVLMTMKPNYIENVLEKMSDNFSRQNSSTQQFYYVNSLTMKTNLARLLPNGQMRVNDLSSLIMLHSILVAFKSLLRPSELTNYEKGPSESLAMVLSESNPDIDKVLMNLDAKDFTLESSILPSLQQLIQWVADLALNILTRLPLDNFKSTNINKSTDYDICKDIVALNSIRELLVLGTSRQKLSSVFTKSAENIDILVTLFRLLTKLSFNPSEPDEVLVDDCCSLPTQVVIPPSVTNSINSPSLTLHLHPQQFQYNIEPDFLRYSRQNILEDNNNDVFMDGISHYVMGKNPQSMKHCLRCGTSTYIKNLAKTVAMNAWEHRWSSGCICGGQWTLLKN</sequence>
<keyword evidence="5" id="KW-0677">Repeat</keyword>
<dbReference type="Pfam" id="PF20719">
    <property type="entry name" value="Med16_C"/>
    <property type="match status" value="1"/>
</dbReference>
<dbReference type="Proteomes" id="UP000015102">
    <property type="component" value="Unassembled WGS sequence"/>
</dbReference>
<evidence type="ECO:0000256" key="2">
    <source>
        <dbReference type="ARBA" id="ARBA00006543"/>
    </source>
</evidence>
<name>T1GWC6_MEGSC</name>
<dbReference type="HOGENOM" id="CLU_018773_0_0_1"/>
<gene>
    <name evidence="11" type="primary">MED16</name>
</gene>
<evidence type="ECO:0000256" key="11">
    <source>
        <dbReference type="RuleBase" id="RU364149"/>
    </source>
</evidence>
<keyword evidence="7 11" id="KW-0010">Activator</keyword>
<keyword evidence="16" id="KW-1185">Reference proteome</keyword>
<dbReference type="Pfam" id="PF11635">
    <property type="entry name" value="Med16_N"/>
    <property type="match status" value="1"/>
</dbReference>
<evidence type="ECO:0000259" key="13">
    <source>
        <dbReference type="Pfam" id="PF20718"/>
    </source>
</evidence>
<dbReference type="EnsemblMetazoa" id="MESCA008099-RA">
    <property type="protein sequence ID" value="MESCA008099-PA"/>
    <property type="gene ID" value="MESCA008099"/>
</dbReference>
<evidence type="ECO:0000259" key="14">
    <source>
        <dbReference type="Pfam" id="PF20719"/>
    </source>
</evidence>
<feature type="domain" description="Mediator of RNA polymerase II transcription subunit 16 central helical bridge" evidence="13">
    <location>
        <begin position="444"/>
        <end position="632"/>
    </location>
</feature>
<dbReference type="Pfam" id="PF20718">
    <property type="entry name" value="Med16_bridge"/>
    <property type="match status" value="1"/>
</dbReference>
<comment type="subunit">
    <text evidence="11">Component of the Mediator complex.</text>
</comment>
<dbReference type="SUPFAM" id="SSF50978">
    <property type="entry name" value="WD40 repeat-like"/>
    <property type="match status" value="1"/>
</dbReference>
<protein>
    <recommendedName>
        <fullName evidence="3 11">Mediator of RNA polymerase II transcription subunit 16</fullName>
    </recommendedName>
    <alternativeName>
        <fullName evidence="10 11">Mediator complex subunit 16</fullName>
    </alternativeName>
</protein>
<reference evidence="16" key="1">
    <citation type="submission" date="2013-02" db="EMBL/GenBank/DDBJ databases">
        <authorList>
            <person name="Hughes D."/>
        </authorList>
    </citation>
    <scope>NUCLEOTIDE SEQUENCE</scope>
    <source>
        <strain>Durham</strain>
        <strain evidence="16">NC isolate 2 -- Noor lab</strain>
    </source>
</reference>
<proteinExistence type="inferred from homology"/>
<evidence type="ECO:0000256" key="5">
    <source>
        <dbReference type="ARBA" id="ARBA00022737"/>
    </source>
</evidence>
<dbReference type="EMBL" id="CAQQ02054998">
    <property type="status" value="NOT_ANNOTATED_CDS"/>
    <property type="molecule type" value="Genomic_DNA"/>
</dbReference>
<evidence type="ECO:0000256" key="4">
    <source>
        <dbReference type="ARBA" id="ARBA00022574"/>
    </source>
</evidence>
<dbReference type="InterPro" id="IPR021665">
    <property type="entry name" value="Mediator_Med16_N"/>
</dbReference>
<evidence type="ECO:0000256" key="7">
    <source>
        <dbReference type="ARBA" id="ARBA00023159"/>
    </source>
</evidence>
<keyword evidence="6 11" id="KW-0805">Transcription regulation</keyword>
<evidence type="ECO:0000259" key="12">
    <source>
        <dbReference type="Pfam" id="PF11635"/>
    </source>
</evidence>
<dbReference type="EMBL" id="CAQQ02055000">
    <property type="status" value="NOT_ANNOTATED_CDS"/>
    <property type="molecule type" value="Genomic_DNA"/>
</dbReference>
<dbReference type="InterPro" id="IPR048338">
    <property type="entry name" value="Mediator_Med16"/>
</dbReference>
<dbReference type="InterPro" id="IPR048616">
    <property type="entry name" value="MED16_bridge"/>
</dbReference>
<dbReference type="InterPro" id="IPR048339">
    <property type="entry name" value="Mediator_Med16_C"/>
</dbReference>
<dbReference type="PANTHER" id="PTHR13224">
    <property type="entry name" value="THYROID HORMONE RECEPTOR-ASSOCIATED PROTEIN-RELATED"/>
    <property type="match status" value="1"/>
</dbReference>
<feature type="domain" description="Mediator complex subunit 16 C-terminal" evidence="14">
    <location>
        <begin position="721"/>
        <end position="789"/>
    </location>
</feature>
<dbReference type="STRING" id="36166.T1GWC6"/>
<reference evidence="15" key="2">
    <citation type="submission" date="2015-06" db="UniProtKB">
        <authorList>
            <consortium name="EnsemblMetazoa"/>
        </authorList>
    </citation>
    <scope>IDENTIFICATION</scope>
</reference>
<dbReference type="OMA" id="EIWQPKE"/>
<dbReference type="PANTHER" id="PTHR13224:SF6">
    <property type="entry name" value="MEDIATOR OF RNA POLYMERASE II TRANSCRIPTION SUBUNIT 16"/>
    <property type="match status" value="1"/>
</dbReference>
<evidence type="ECO:0000256" key="10">
    <source>
        <dbReference type="ARBA" id="ARBA00032015"/>
    </source>
</evidence>
<dbReference type="AlphaFoldDB" id="T1GWC6"/>
<organism evidence="15 16">
    <name type="scientific">Megaselia scalaris</name>
    <name type="common">Humpbacked fly</name>
    <name type="synonym">Phora scalaris</name>
    <dbReference type="NCBI Taxonomy" id="36166"/>
    <lineage>
        <taxon>Eukaryota</taxon>
        <taxon>Metazoa</taxon>
        <taxon>Ecdysozoa</taxon>
        <taxon>Arthropoda</taxon>
        <taxon>Hexapoda</taxon>
        <taxon>Insecta</taxon>
        <taxon>Pterygota</taxon>
        <taxon>Neoptera</taxon>
        <taxon>Endopterygota</taxon>
        <taxon>Diptera</taxon>
        <taxon>Brachycera</taxon>
        <taxon>Muscomorpha</taxon>
        <taxon>Platypezoidea</taxon>
        <taxon>Phoridae</taxon>
        <taxon>Megaseliini</taxon>
        <taxon>Megaselia</taxon>
    </lineage>
</organism>
<evidence type="ECO:0000256" key="1">
    <source>
        <dbReference type="ARBA" id="ARBA00004123"/>
    </source>
</evidence>
<feature type="domain" description="Mediator complex subunit Med16 N-terminal" evidence="12">
    <location>
        <begin position="102"/>
        <end position="373"/>
    </location>
</feature>
<keyword evidence="9 11" id="KW-0539">Nucleus</keyword>
<evidence type="ECO:0000256" key="9">
    <source>
        <dbReference type="ARBA" id="ARBA00023242"/>
    </source>
</evidence>
<dbReference type="EMBL" id="CAQQ02055001">
    <property type="status" value="NOT_ANNOTATED_CDS"/>
    <property type="molecule type" value="Genomic_DNA"/>
</dbReference>
<dbReference type="GO" id="GO:0045893">
    <property type="term" value="P:positive regulation of DNA-templated transcription"/>
    <property type="evidence" value="ECO:0007669"/>
    <property type="project" value="TreeGrafter"/>
</dbReference>
<comment type="similarity">
    <text evidence="2 11">Belongs to the Mediator complex subunit 16 family.</text>
</comment>
<dbReference type="GO" id="GO:0016592">
    <property type="term" value="C:mediator complex"/>
    <property type="evidence" value="ECO:0007669"/>
    <property type="project" value="InterPro"/>
</dbReference>
<dbReference type="EMBL" id="CAQQ02054999">
    <property type="status" value="NOT_ANNOTATED_CDS"/>
    <property type="molecule type" value="Genomic_DNA"/>
</dbReference>
<evidence type="ECO:0000256" key="3">
    <source>
        <dbReference type="ARBA" id="ARBA00019614"/>
    </source>
</evidence>
<accession>T1GWC6</accession>
<comment type="subcellular location">
    <subcellularLocation>
        <location evidence="1 11">Nucleus</location>
    </subcellularLocation>
</comment>
<keyword evidence="4" id="KW-0853">WD repeat</keyword>
<keyword evidence="8 11" id="KW-0804">Transcription</keyword>
<evidence type="ECO:0000313" key="16">
    <source>
        <dbReference type="Proteomes" id="UP000015102"/>
    </source>
</evidence>
<dbReference type="InterPro" id="IPR036322">
    <property type="entry name" value="WD40_repeat_dom_sf"/>
</dbReference>
<comment type="function">
    <text evidence="11">Component of the Mediator complex, a coactivator involved in the regulated transcription of nearly all RNA polymerase II-dependent genes. Mediator functions as a bridge to convey information from gene-specific regulatory proteins to the basal RNA polymerase II transcription machinery. Mediator is recruited to promoters by direct interactions with regulatory proteins and serves as a scaffold for the assembly of a functional preinitiation complex with RNA polymerase II and the general transcription factors.</text>
</comment>